<dbReference type="InterPro" id="IPR006311">
    <property type="entry name" value="TAT_signal"/>
</dbReference>
<proteinExistence type="predicted"/>
<gene>
    <name evidence="1" type="ORF">ACFPN2_21050</name>
</gene>
<protein>
    <recommendedName>
        <fullName evidence="3">DUF4185 domain-containing protein</fullName>
    </recommendedName>
</protein>
<evidence type="ECO:0008006" key="3">
    <source>
        <dbReference type="Google" id="ProtNLM"/>
    </source>
</evidence>
<sequence>MPTRRTVLDQLASFGAAATAATYFPLSLASSSEKAKSVAKPRDSKSIRIKSLVRRDDTVIRHGGNGDNWHMSWASDDRLYVSLCDGGGFSSNPPASYNSRMLAITGGPLDAQFHDISRYPMLGRPIQKENDARYYNFGTLALDEHLYQFMSTFNRPLQADETEKRDPKNPLRFTGVKLIYSPNNGRTWHNQDGSTPVAWEDWNHRSRDTMVFFEEDQEAFSLLTVLQMGRNYEYNRDGYVYLYSPNGNTEGTMNELVMFRVPKGRILHRQSYEYFAGYDSKSSAKWTKDITQRSAVHTFPRGWINTFVHPFAWQPSVIFNAPLGIYIMANWGMGTSPDGNWFEKPSYLGFWISKNCWGPWTQIHEETSWMPAGDPHARAYSPQIAPKWISQDGRSFWLVWTDFQVTDPEARKRANDDYAGIPPDSYSAADVARGVNQMREYMPYYAFNAQRVDLTVY</sequence>
<dbReference type="EMBL" id="JBHSDU010000004">
    <property type="protein sequence ID" value="MFC4311600.1"/>
    <property type="molecule type" value="Genomic_DNA"/>
</dbReference>
<organism evidence="1 2">
    <name type="scientific">Steroidobacter flavus</name>
    <dbReference type="NCBI Taxonomy" id="1842136"/>
    <lineage>
        <taxon>Bacteria</taxon>
        <taxon>Pseudomonadati</taxon>
        <taxon>Pseudomonadota</taxon>
        <taxon>Gammaproteobacteria</taxon>
        <taxon>Steroidobacterales</taxon>
        <taxon>Steroidobacteraceae</taxon>
        <taxon>Steroidobacter</taxon>
    </lineage>
</organism>
<evidence type="ECO:0000313" key="1">
    <source>
        <dbReference type="EMBL" id="MFC4311600.1"/>
    </source>
</evidence>
<dbReference type="PROSITE" id="PS51318">
    <property type="entry name" value="TAT"/>
    <property type="match status" value="1"/>
</dbReference>
<accession>A0ABV8SWP1</accession>
<reference evidence="2" key="1">
    <citation type="journal article" date="2019" name="Int. J. Syst. Evol. Microbiol.">
        <title>The Global Catalogue of Microorganisms (GCM) 10K type strain sequencing project: providing services to taxonomists for standard genome sequencing and annotation.</title>
        <authorList>
            <consortium name="The Broad Institute Genomics Platform"/>
            <consortium name="The Broad Institute Genome Sequencing Center for Infectious Disease"/>
            <person name="Wu L."/>
            <person name="Ma J."/>
        </authorList>
    </citation>
    <scope>NUCLEOTIDE SEQUENCE [LARGE SCALE GENOMIC DNA]</scope>
    <source>
        <strain evidence="2">CGMCC 1.10759</strain>
    </source>
</reference>
<dbReference type="RefSeq" id="WP_380600278.1">
    <property type="nucleotide sequence ID" value="NZ_JBHSDU010000004.1"/>
</dbReference>
<evidence type="ECO:0000313" key="2">
    <source>
        <dbReference type="Proteomes" id="UP001595904"/>
    </source>
</evidence>
<keyword evidence="2" id="KW-1185">Reference proteome</keyword>
<comment type="caution">
    <text evidence="1">The sequence shown here is derived from an EMBL/GenBank/DDBJ whole genome shotgun (WGS) entry which is preliminary data.</text>
</comment>
<name>A0ABV8SWP1_9GAMM</name>
<dbReference type="Proteomes" id="UP001595904">
    <property type="component" value="Unassembled WGS sequence"/>
</dbReference>